<keyword evidence="2 7" id="KW-0812">Transmembrane</keyword>
<evidence type="ECO:0000256" key="3">
    <source>
        <dbReference type="ARBA" id="ARBA00022989"/>
    </source>
</evidence>
<dbReference type="PANTHER" id="PTHR23063:SF52">
    <property type="entry name" value="LYSOPHOSPHATIDYLCHOLINE ACYLTRANSFERASE"/>
    <property type="match status" value="1"/>
</dbReference>
<reference evidence="8" key="1">
    <citation type="submission" date="2021-05" db="EMBL/GenBank/DDBJ databases">
        <title>A free-living protist that lacks canonical eukaryotic 1 DNA replication and segregation systems.</title>
        <authorList>
            <person name="Salas-Leiva D.E."/>
            <person name="Tromer E.C."/>
            <person name="Curtis B.A."/>
            <person name="Jerlstrom-Hultqvist J."/>
            <person name="Kolisko M."/>
            <person name="Yi Z."/>
            <person name="Salas-Leiva J.S."/>
            <person name="Gallot-Lavallee L."/>
            <person name="Kops G.J.P.L."/>
            <person name="Archibald J.M."/>
            <person name="Simpson A.G.B."/>
            <person name="Roger A.J."/>
        </authorList>
    </citation>
    <scope>NUCLEOTIDE SEQUENCE</scope>
    <source>
        <strain evidence="8">BICM</strain>
    </source>
</reference>
<name>A0A8J6ASP4_9EUKA</name>
<comment type="caution">
    <text evidence="8">The sequence shown here is derived from an EMBL/GenBank/DDBJ whole genome shotgun (WGS) entry which is preliminary data.</text>
</comment>
<evidence type="ECO:0000256" key="5">
    <source>
        <dbReference type="ARBA" id="ARBA00023136"/>
    </source>
</evidence>
<evidence type="ECO:0000256" key="1">
    <source>
        <dbReference type="ARBA" id="ARBA00022679"/>
    </source>
</evidence>
<keyword evidence="9" id="KW-1185">Reference proteome</keyword>
<accession>A0A8J6ASP4</accession>
<feature type="transmembrane region" description="Helical" evidence="7">
    <location>
        <begin position="36"/>
        <end position="57"/>
    </location>
</feature>
<feature type="transmembrane region" description="Helical" evidence="7">
    <location>
        <begin position="78"/>
        <end position="99"/>
    </location>
</feature>
<dbReference type="EMBL" id="JAHDYR010000025">
    <property type="protein sequence ID" value="KAG9393103.1"/>
    <property type="molecule type" value="Genomic_DNA"/>
</dbReference>
<proteinExistence type="predicted"/>
<dbReference type="GO" id="GO:0016746">
    <property type="term" value="F:acyltransferase activity"/>
    <property type="evidence" value="ECO:0007669"/>
    <property type="project" value="UniProtKB-KW"/>
</dbReference>
<keyword evidence="1" id="KW-0808">Transferase</keyword>
<dbReference type="OrthoDB" id="272512at2759"/>
<keyword evidence="6 8" id="KW-0012">Acyltransferase</keyword>
<protein>
    <submittedName>
        <fullName evidence="8">1-acyl-sn-glycerol-3-phosphate acyltransferase</fullName>
    </submittedName>
</protein>
<evidence type="ECO:0000256" key="7">
    <source>
        <dbReference type="SAM" id="Phobius"/>
    </source>
</evidence>
<keyword evidence="5 7" id="KW-0472">Membrane</keyword>
<sequence length="324" mass="36717">MGHTAEKWTSYADTRTGINPFLHDMSQKPRNALDKMIQYSLMLSILPARLMVRWSFFMYKKQSTFFSKLLPARASRPILWALHTLVLRVYLALFGFYYIDARSVGKPKASIVDRIAPDVEPGDLIIANRISWTQILYLTFRFNPIYAFPATDYTEVPATVPVKAVDFSEAVKLMSNNSPIETKHCKPLSDVIYQSRQKGRCVVLFPEGCSTNGKGLLKFLPVLDSNITAVTPKRVLTMAFKIKDTKGLAWINTGFEKRSLGDRMTAESVAVQSMTVKAIETLPVLTVDGQWWADTRKVLAQSIQVPCMDLTVLDRKEFFKAYHS</sequence>
<dbReference type="Proteomes" id="UP000717585">
    <property type="component" value="Unassembled WGS sequence"/>
</dbReference>
<dbReference type="AlphaFoldDB" id="A0A8J6ASP4"/>
<evidence type="ECO:0000256" key="6">
    <source>
        <dbReference type="ARBA" id="ARBA00023315"/>
    </source>
</evidence>
<evidence type="ECO:0000313" key="9">
    <source>
        <dbReference type="Proteomes" id="UP000717585"/>
    </source>
</evidence>
<keyword evidence="3 7" id="KW-1133">Transmembrane helix</keyword>
<evidence type="ECO:0000256" key="4">
    <source>
        <dbReference type="ARBA" id="ARBA00023098"/>
    </source>
</evidence>
<evidence type="ECO:0000313" key="8">
    <source>
        <dbReference type="EMBL" id="KAG9393103.1"/>
    </source>
</evidence>
<gene>
    <name evidence="8" type="ORF">J8273_3232</name>
</gene>
<keyword evidence="4" id="KW-0443">Lipid metabolism</keyword>
<organism evidence="8 9">
    <name type="scientific">Carpediemonas membranifera</name>
    <dbReference type="NCBI Taxonomy" id="201153"/>
    <lineage>
        <taxon>Eukaryota</taxon>
        <taxon>Metamonada</taxon>
        <taxon>Carpediemonas-like organisms</taxon>
        <taxon>Carpediemonas</taxon>
    </lineage>
</organism>
<dbReference type="GO" id="GO:0006629">
    <property type="term" value="P:lipid metabolic process"/>
    <property type="evidence" value="ECO:0007669"/>
    <property type="project" value="UniProtKB-KW"/>
</dbReference>
<evidence type="ECO:0000256" key="2">
    <source>
        <dbReference type="ARBA" id="ARBA00022692"/>
    </source>
</evidence>
<dbReference type="PANTHER" id="PTHR23063">
    <property type="entry name" value="PHOSPHOLIPID ACYLTRANSFERASE"/>
    <property type="match status" value="1"/>
</dbReference>